<feature type="domain" description="HTH LytTR-type" evidence="1">
    <location>
        <begin position="1"/>
        <end position="96"/>
    </location>
</feature>
<accession>A0ABT8C959</accession>
<dbReference type="SMART" id="SM00850">
    <property type="entry name" value="LytTR"/>
    <property type="match status" value="1"/>
</dbReference>
<name>A0ABT8C959_9BACT</name>
<evidence type="ECO:0000259" key="1">
    <source>
        <dbReference type="PROSITE" id="PS50930"/>
    </source>
</evidence>
<keyword evidence="2" id="KW-0238">DNA-binding</keyword>
<dbReference type="Gene3D" id="2.40.50.1020">
    <property type="entry name" value="LytTr DNA-binding domain"/>
    <property type="match status" value="1"/>
</dbReference>
<dbReference type="RefSeq" id="WP_163387070.1">
    <property type="nucleotide sequence ID" value="NZ_JAUFQS010000008.1"/>
</dbReference>
<reference evidence="3" key="1">
    <citation type="journal article" date="2019" name="Int. J. Syst. Evol. Microbiol.">
        <title>The Global Catalogue of Microorganisms (GCM) 10K type strain sequencing project: providing services to taxonomists for standard genome sequencing and annotation.</title>
        <authorList>
            <consortium name="The Broad Institute Genomics Platform"/>
            <consortium name="The Broad Institute Genome Sequencing Center for Infectious Disease"/>
            <person name="Wu L."/>
            <person name="Ma J."/>
        </authorList>
    </citation>
    <scope>NUCLEOTIDE SEQUENCE [LARGE SCALE GENOMIC DNA]</scope>
    <source>
        <strain evidence="3">CECT 7706</strain>
    </source>
</reference>
<evidence type="ECO:0000313" key="2">
    <source>
        <dbReference type="EMBL" id="MDN3688168.1"/>
    </source>
</evidence>
<dbReference type="EMBL" id="JAUFQS010000008">
    <property type="protein sequence ID" value="MDN3688168.1"/>
    <property type="molecule type" value="Genomic_DNA"/>
</dbReference>
<evidence type="ECO:0000313" key="3">
    <source>
        <dbReference type="Proteomes" id="UP001236663"/>
    </source>
</evidence>
<dbReference type="GO" id="GO:0003677">
    <property type="term" value="F:DNA binding"/>
    <property type="evidence" value="ECO:0007669"/>
    <property type="project" value="UniProtKB-KW"/>
</dbReference>
<keyword evidence="3" id="KW-1185">Reference proteome</keyword>
<dbReference type="Proteomes" id="UP001236663">
    <property type="component" value="Unassembled WGS sequence"/>
</dbReference>
<proteinExistence type="predicted"/>
<protein>
    <submittedName>
        <fullName evidence="2">LytTR family DNA-binding domain-containing protein</fullName>
    </submittedName>
</protein>
<dbReference type="PROSITE" id="PS50930">
    <property type="entry name" value="HTH_LYTTR"/>
    <property type="match status" value="1"/>
</dbReference>
<comment type="caution">
    <text evidence="2">The sequence shown here is derived from an EMBL/GenBank/DDBJ whole genome shotgun (WGS) entry which is preliminary data.</text>
</comment>
<sequence>MNKIKKIDLFEIYSVNVENGLVTFNLKESKIISTETLNSVSNKLPDLFIKINRNVLVNGFKINEVDFKKRMMLLDNMEKYSVSIRRISTLKSQLNGLINHSQSNFIP</sequence>
<organism evidence="2 3">
    <name type="scientific">Cyclobacterium jeungdonense</name>
    <dbReference type="NCBI Taxonomy" id="708087"/>
    <lineage>
        <taxon>Bacteria</taxon>
        <taxon>Pseudomonadati</taxon>
        <taxon>Bacteroidota</taxon>
        <taxon>Cytophagia</taxon>
        <taxon>Cytophagales</taxon>
        <taxon>Cyclobacteriaceae</taxon>
        <taxon>Cyclobacterium</taxon>
    </lineage>
</organism>
<dbReference type="InterPro" id="IPR007492">
    <property type="entry name" value="LytTR_DNA-bd_dom"/>
</dbReference>
<gene>
    <name evidence="2" type="ORF">QWZ15_10030</name>
</gene>
<dbReference type="Pfam" id="PF04397">
    <property type="entry name" value="LytTR"/>
    <property type="match status" value="1"/>
</dbReference>